<dbReference type="EMBL" id="CAADRA010007245">
    <property type="protein sequence ID" value="VFT99588.1"/>
    <property type="molecule type" value="Genomic_DNA"/>
</dbReference>
<feature type="transmembrane region" description="Helical" evidence="1">
    <location>
        <begin position="40"/>
        <end position="64"/>
    </location>
</feature>
<dbReference type="OrthoDB" id="67545at2759"/>
<organism evidence="3 4">
    <name type="scientific">Aphanomyces stellatus</name>
    <dbReference type="NCBI Taxonomy" id="120398"/>
    <lineage>
        <taxon>Eukaryota</taxon>
        <taxon>Sar</taxon>
        <taxon>Stramenopiles</taxon>
        <taxon>Oomycota</taxon>
        <taxon>Saprolegniomycetes</taxon>
        <taxon>Saprolegniales</taxon>
        <taxon>Verrucalvaceae</taxon>
        <taxon>Aphanomyces</taxon>
    </lineage>
</organism>
<evidence type="ECO:0000313" key="4">
    <source>
        <dbReference type="Proteomes" id="UP000332933"/>
    </source>
</evidence>
<name>A0A485LN93_9STRA</name>
<keyword evidence="1" id="KW-0472">Membrane</keyword>
<feature type="transmembrane region" description="Helical" evidence="1">
    <location>
        <begin position="12"/>
        <end position="34"/>
    </location>
</feature>
<evidence type="ECO:0000313" key="3">
    <source>
        <dbReference type="EMBL" id="VFT99588.1"/>
    </source>
</evidence>
<dbReference type="AlphaFoldDB" id="A0A485LN93"/>
<sequence>MGNLPLSRQSDLFWEASVLSLLGCLRASQILAAAFRWPSFAHWTVFGLVFLLSGVSFLASVRLLCTSPHPLWIRWLFRWPLWAFSAMFFVQTAASYAQSLCCCHPSFCPVQTSLLEATHCTSNVCADAYAARLRDLLSFGCSLLAIELVLYAHDTRTQAEVTCSIRHIPTS</sequence>
<protein>
    <submittedName>
        <fullName evidence="3">Aste57867_22938 protein</fullName>
    </submittedName>
</protein>
<dbReference type="Proteomes" id="UP000332933">
    <property type="component" value="Unassembled WGS sequence"/>
</dbReference>
<gene>
    <name evidence="3" type="primary">Aste57867_22938</name>
    <name evidence="2" type="ORF">As57867_022867</name>
    <name evidence="3" type="ORF">ASTE57867_22938</name>
</gene>
<accession>A0A485LN93</accession>
<dbReference type="EMBL" id="VJMH01007219">
    <property type="protein sequence ID" value="KAF0685113.1"/>
    <property type="molecule type" value="Genomic_DNA"/>
</dbReference>
<keyword evidence="1" id="KW-1133">Transmembrane helix</keyword>
<evidence type="ECO:0000256" key="1">
    <source>
        <dbReference type="SAM" id="Phobius"/>
    </source>
</evidence>
<proteinExistence type="predicted"/>
<reference evidence="3 4" key="1">
    <citation type="submission" date="2019-03" db="EMBL/GenBank/DDBJ databases">
        <authorList>
            <person name="Gaulin E."/>
            <person name="Dumas B."/>
        </authorList>
    </citation>
    <scope>NUCLEOTIDE SEQUENCE [LARGE SCALE GENOMIC DNA]</scope>
    <source>
        <strain evidence="3">CBS 568.67</strain>
    </source>
</reference>
<feature type="transmembrane region" description="Helical" evidence="1">
    <location>
        <begin position="76"/>
        <end position="97"/>
    </location>
</feature>
<keyword evidence="4" id="KW-1185">Reference proteome</keyword>
<reference evidence="2" key="2">
    <citation type="submission" date="2019-06" db="EMBL/GenBank/DDBJ databases">
        <title>Genomics analysis of Aphanomyces spp. identifies a new class of oomycete effector associated with host adaptation.</title>
        <authorList>
            <person name="Gaulin E."/>
        </authorList>
    </citation>
    <scope>NUCLEOTIDE SEQUENCE</scope>
    <source>
        <strain evidence="2">CBS 578.67</strain>
    </source>
</reference>
<evidence type="ECO:0000313" key="2">
    <source>
        <dbReference type="EMBL" id="KAF0685113.1"/>
    </source>
</evidence>
<keyword evidence="1" id="KW-0812">Transmembrane</keyword>